<organism evidence="2 3">
    <name type="scientific">Rhodohalobacter mucosus</name>
    <dbReference type="NCBI Taxonomy" id="2079485"/>
    <lineage>
        <taxon>Bacteria</taxon>
        <taxon>Pseudomonadati</taxon>
        <taxon>Balneolota</taxon>
        <taxon>Balneolia</taxon>
        <taxon>Balneolales</taxon>
        <taxon>Balneolaceae</taxon>
        <taxon>Rhodohalobacter</taxon>
    </lineage>
</organism>
<comment type="caution">
    <text evidence="2">The sequence shown here is derived from an EMBL/GenBank/DDBJ whole genome shotgun (WGS) entry which is preliminary data.</text>
</comment>
<dbReference type="EMBL" id="QGGB01000011">
    <property type="protein sequence ID" value="PWN05135.1"/>
    <property type="molecule type" value="Genomic_DNA"/>
</dbReference>
<dbReference type="CDD" id="cd07361">
    <property type="entry name" value="MEMO_like"/>
    <property type="match status" value="1"/>
</dbReference>
<dbReference type="RefSeq" id="WP_109648043.1">
    <property type="nucleotide sequence ID" value="NZ_QGGB01000011.1"/>
</dbReference>
<accession>A0A316TQ56</accession>
<dbReference type="Gene3D" id="3.40.830.10">
    <property type="entry name" value="LigB-like"/>
    <property type="match status" value="1"/>
</dbReference>
<dbReference type="OrthoDB" id="9771412at2"/>
<dbReference type="PANTHER" id="PTHR11060">
    <property type="entry name" value="PROTEIN MEMO1"/>
    <property type="match status" value="1"/>
</dbReference>
<evidence type="ECO:0000256" key="1">
    <source>
        <dbReference type="ARBA" id="ARBA00006315"/>
    </source>
</evidence>
<dbReference type="InterPro" id="IPR002737">
    <property type="entry name" value="MEMO1_fam"/>
</dbReference>
<sequence>MINETLLFDSLSSPVPELRHDLQVIPVQDNGRELLYFHDSMGYASPNFAIDRKTEPLLSLITGRHSINQIISVLDSSIQPYDLLEFVQMLDEHRVLNTRHYHLFANRIEKDFESSTVRKPVLAGSSYPGEPEKMGEFIDAMLSDTQTSQHKAVKALYAPHIDLRVGAKQYAAAFQSIRHLTPGRIVLIGTSHYAGYFPDQYENTPFIGSNKQFSVPGHSFETDTDFIQMLDELDSFTLSDRAHRIEHSLETHLLFISRLWKHDYTVVPILVSGFDELFYHPEGAMATSVKSFAEKLRELDSDDTFYLISGDLSHVGRKFGDPFPASERRQDVEEFDRHFINYALNADHRGILSHLSKAYDSTRICGYPPLYSFLRAFPELRGTELNYHWWDESERESAVSFGSIAY</sequence>
<keyword evidence="3" id="KW-1185">Reference proteome</keyword>
<dbReference type="NCBIfam" id="TIGR04336">
    <property type="entry name" value="AmmeMemoSam_B"/>
    <property type="match status" value="1"/>
</dbReference>
<proteinExistence type="inferred from homology"/>
<dbReference type="Pfam" id="PF01875">
    <property type="entry name" value="Memo"/>
    <property type="match status" value="1"/>
</dbReference>
<dbReference type="PANTHER" id="PTHR11060:SF0">
    <property type="entry name" value="PROTEIN MEMO1"/>
    <property type="match status" value="1"/>
</dbReference>
<dbReference type="Proteomes" id="UP000245533">
    <property type="component" value="Unassembled WGS sequence"/>
</dbReference>
<protein>
    <submittedName>
        <fullName evidence="2">AmmeMemoRadiSam system protein B</fullName>
    </submittedName>
</protein>
<reference evidence="2 3" key="1">
    <citation type="submission" date="2018-05" db="EMBL/GenBank/DDBJ databases">
        <title>Rhodohalobacter halophilus gen. nov., sp. nov., a moderately halophilic member of the family Balneolaceae.</title>
        <authorList>
            <person name="Liu Z.-W."/>
        </authorList>
    </citation>
    <scope>NUCLEOTIDE SEQUENCE [LARGE SCALE GENOMIC DNA]</scope>
    <source>
        <strain evidence="2 3">8A47</strain>
    </source>
</reference>
<evidence type="ECO:0000313" key="3">
    <source>
        <dbReference type="Proteomes" id="UP000245533"/>
    </source>
</evidence>
<dbReference type="AlphaFoldDB" id="A0A316TQ56"/>
<name>A0A316TQ56_9BACT</name>
<gene>
    <name evidence="2" type="primary">amrB</name>
    <name evidence="2" type="ORF">DDZ15_15520</name>
</gene>
<evidence type="ECO:0000313" key="2">
    <source>
        <dbReference type="EMBL" id="PWN05135.1"/>
    </source>
</evidence>
<comment type="similarity">
    <text evidence="1">Belongs to the MEMO1 family.</text>
</comment>